<dbReference type="EMBL" id="AZQP01000024">
    <property type="protein sequence ID" value="EYE88287.1"/>
    <property type="molecule type" value="Genomic_DNA"/>
</dbReference>
<dbReference type="Proteomes" id="UP000019681">
    <property type="component" value="Unassembled WGS sequence"/>
</dbReference>
<organism evidence="1 2">
    <name type="scientific">Fervidicella metallireducens AeB</name>
    <dbReference type="NCBI Taxonomy" id="1403537"/>
    <lineage>
        <taxon>Bacteria</taxon>
        <taxon>Bacillati</taxon>
        <taxon>Bacillota</taxon>
        <taxon>Clostridia</taxon>
        <taxon>Eubacteriales</taxon>
        <taxon>Clostridiaceae</taxon>
        <taxon>Fervidicella</taxon>
    </lineage>
</organism>
<dbReference type="Pfam" id="PF06252">
    <property type="entry name" value="GemA"/>
    <property type="match status" value="1"/>
</dbReference>
<proteinExistence type="predicted"/>
<sequence length="170" mass="19265">MSKAISKEQIKRIYALGSAIGILKSGDKDDELHCLVYSITKKDSIKSLTEAEFRKVEKALMEKMKIYRDNKAPKPKEKVKDETVAGMMTKAQQTKAWKLIYELIELDSRGSSATAGERMVGAIKKILNIQADVKKPFVWISFEQGSFLIEQLKRYVASAECKVKKVRDNC</sequence>
<comment type="caution">
    <text evidence="1">The sequence shown here is derived from an EMBL/GenBank/DDBJ whole genome shotgun (WGS) entry which is preliminary data.</text>
</comment>
<keyword evidence="2" id="KW-1185">Reference proteome</keyword>
<evidence type="ECO:0008006" key="3">
    <source>
        <dbReference type="Google" id="ProtNLM"/>
    </source>
</evidence>
<protein>
    <recommendedName>
        <fullName evidence="3">Regulatory protein GemA</fullName>
    </recommendedName>
</protein>
<name>A0A017RUC9_9CLOT</name>
<dbReference type="OrthoDB" id="1853139at2"/>
<dbReference type="AlphaFoldDB" id="A0A017RUC9"/>
<dbReference type="RefSeq" id="WP_035379995.1">
    <property type="nucleotide sequence ID" value="NZ_AZQP01000024.1"/>
</dbReference>
<dbReference type="STRING" id="1403537.Q428_08790"/>
<evidence type="ECO:0000313" key="1">
    <source>
        <dbReference type="EMBL" id="EYE88287.1"/>
    </source>
</evidence>
<accession>A0A017RUC9</accession>
<evidence type="ECO:0000313" key="2">
    <source>
        <dbReference type="Proteomes" id="UP000019681"/>
    </source>
</evidence>
<gene>
    <name evidence="1" type="ORF">Q428_08790</name>
</gene>
<reference evidence="1 2" key="1">
    <citation type="journal article" date="2014" name="Genome Announc.">
        <title>Draft Genome Sequence of Fervidicella metallireducens Strain AeBT, an Iron-Reducing Thermoanaerobe from the Great Artesian Basin.</title>
        <authorList>
            <person name="Patel B.K."/>
        </authorList>
    </citation>
    <scope>NUCLEOTIDE SEQUENCE [LARGE SCALE GENOMIC DNA]</scope>
    <source>
        <strain evidence="1 2">AeB</strain>
    </source>
</reference>
<dbReference type="InterPro" id="IPR009363">
    <property type="entry name" value="Phage_Mu_Gp16"/>
</dbReference>